<feature type="region of interest" description="Disordered" evidence="8">
    <location>
        <begin position="814"/>
        <end position="838"/>
    </location>
</feature>
<evidence type="ECO:0000256" key="3">
    <source>
        <dbReference type="ARBA" id="ARBA00022705"/>
    </source>
</evidence>
<dbReference type="Pfam" id="PF01367">
    <property type="entry name" value="5_3_exonuc"/>
    <property type="match status" value="1"/>
</dbReference>
<dbReference type="Gene3D" id="1.10.720.30">
    <property type="entry name" value="SAP domain"/>
    <property type="match status" value="1"/>
</dbReference>
<protein>
    <recommendedName>
        <fullName evidence="9">SAP domain-containing protein</fullName>
    </recommendedName>
</protein>
<dbReference type="InterPro" id="IPR020045">
    <property type="entry name" value="DNA_polI_H3TH"/>
</dbReference>
<dbReference type="Gene3D" id="1.10.150.20">
    <property type="entry name" value="5' to 3' exonuclease, C-terminal subdomain"/>
    <property type="match status" value="2"/>
</dbReference>
<dbReference type="PANTHER" id="PTHR10133:SF27">
    <property type="entry name" value="DNA POLYMERASE NU"/>
    <property type="match status" value="1"/>
</dbReference>
<dbReference type="Gene3D" id="3.30.420.10">
    <property type="entry name" value="Ribonuclease H-like superfamily/Ribonuclease H"/>
    <property type="match status" value="1"/>
</dbReference>
<dbReference type="Pfam" id="PF00476">
    <property type="entry name" value="DNA_pol_A"/>
    <property type="match status" value="1"/>
</dbReference>
<dbReference type="SMART" id="SM00279">
    <property type="entry name" value="HhH2"/>
    <property type="match status" value="1"/>
</dbReference>
<dbReference type="InterPro" id="IPR002298">
    <property type="entry name" value="DNA_polymerase_A"/>
</dbReference>
<reference evidence="10" key="1">
    <citation type="submission" date="2021-02" db="EMBL/GenBank/DDBJ databases">
        <authorList>
            <person name="Dougan E. K."/>
            <person name="Rhodes N."/>
            <person name="Thang M."/>
            <person name="Chan C."/>
        </authorList>
    </citation>
    <scope>NUCLEOTIDE SEQUENCE</scope>
</reference>
<keyword evidence="4" id="KW-0227">DNA damage</keyword>
<organism evidence="10 11">
    <name type="scientific">Polarella glacialis</name>
    <name type="common">Dinoflagellate</name>
    <dbReference type="NCBI Taxonomy" id="89957"/>
    <lineage>
        <taxon>Eukaryota</taxon>
        <taxon>Sar</taxon>
        <taxon>Alveolata</taxon>
        <taxon>Dinophyceae</taxon>
        <taxon>Suessiales</taxon>
        <taxon>Suessiaceae</taxon>
        <taxon>Polarella</taxon>
    </lineage>
</organism>
<dbReference type="Gene3D" id="3.30.70.370">
    <property type="match status" value="1"/>
</dbReference>
<keyword evidence="5" id="KW-0239">DNA-directed DNA polymerase</keyword>
<dbReference type="GO" id="GO:0006302">
    <property type="term" value="P:double-strand break repair"/>
    <property type="evidence" value="ECO:0007669"/>
    <property type="project" value="TreeGrafter"/>
</dbReference>
<dbReference type="InterPro" id="IPR020046">
    <property type="entry name" value="5-3_exonucl_a-hlix_arch_N"/>
</dbReference>
<dbReference type="GO" id="GO:0008409">
    <property type="term" value="F:5'-3' exonuclease activity"/>
    <property type="evidence" value="ECO:0007669"/>
    <property type="project" value="InterPro"/>
</dbReference>
<dbReference type="SUPFAM" id="SSF47807">
    <property type="entry name" value="5' to 3' exonuclease, C-terminal subdomain"/>
    <property type="match status" value="1"/>
</dbReference>
<dbReference type="InterPro" id="IPR036397">
    <property type="entry name" value="RNaseH_sf"/>
</dbReference>
<dbReference type="InterPro" id="IPR043502">
    <property type="entry name" value="DNA/RNA_pol_sf"/>
</dbReference>
<dbReference type="AlphaFoldDB" id="A0A813E223"/>
<dbReference type="CDD" id="cd09898">
    <property type="entry name" value="H3TH_53EXO"/>
    <property type="match status" value="1"/>
</dbReference>
<proteinExistence type="predicted"/>
<evidence type="ECO:0000256" key="5">
    <source>
        <dbReference type="ARBA" id="ARBA00022932"/>
    </source>
</evidence>
<dbReference type="OrthoDB" id="275278at2759"/>
<dbReference type="GO" id="GO:0003677">
    <property type="term" value="F:DNA binding"/>
    <property type="evidence" value="ECO:0007669"/>
    <property type="project" value="UniProtKB-KW"/>
</dbReference>
<keyword evidence="6" id="KW-0238">DNA-binding</keyword>
<keyword evidence="3" id="KW-0235">DNA replication</keyword>
<dbReference type="EMBL" id="CAJNNV010006648">
    <property type="protein sequence ID" value="CAE8593890.1"/>
    <property type="molecule type" value="Genomic_DNA"/>
</dbReference>
<gene>
    <name evidence="10" type="ORF">PGLA1383_LOCUS12474</name>
</gene>
<feature type="region of interest" description="Disordered" evidence="8">
    <location>
        <begin position="439"/>
        <end position="458"/>
    </location>
</feature>
<dbReference type="InterPro" id="IPR029060">
    <property type="entry name" value="PIN-like_dom_sf"/>
</dbReference>
<dbReference type="Pfam" id="PF02739">
    <property type="entry name" value="5_3_exonuc_N"/>
    <property type="match status" value="1"/>
</dbReference>
<dbReference type="InterPro" id="IPR036279">
    <property type="entry name" value="5-3_exonuclease_C_sf"/>
</dbReference>
<dbReference type="Proteomes" id="UP000654075">
    <property type="component" value="Unassembled WGS sequence"/>
</dbReference>
<dbReference type="SUPFAM" id="SSF53098">
    <property type="entry name" value="Ribonuclease H-like"/>
    <property type="match status" value="1"/>
</dbReference>
<dbReference type="SMART" id="SM00475">
    <property type="entry name" value="53EXOc"/>
    <property type="match status" value="1"/>
</dbReference>
<evidence type="ECO:0000256" key="6">
    <source>
        <dbReference type="ARBA" id="ARBA00023125"/>
    </source>
</evidence>
<dbReference type="CDD" id="cd09859">
    <property type="entry name" value="PIN_53EXO"/>
    <property type="match status" value="1"/>
</dbReference>
<name>A0A813E223_POLGL</name>
<feature type="compositionally biased region" description="Basic and acidic residues" evidence="8">
    <location>
        <begin position="815"/>
        <end position="824"/>
    </location>
</feature>
<evidence type="ECO:0000313" key="11">
    <source>
        <dbReference type="Proteomes" id="UP000654075"/>
    </source>
</evidence>
<comment type="caution">
    <text evidence="10">The sequence shown here is derived from an EMBL/GenBank/DDBJ whole genome shotgun (WGS) entry which is preliminary data.</text>
</comment>
<dbReference type="Gene3D" id="3.40.50.1010">
    <property type="entry name" value="5'-nuclease"/>
    <property type="match status" value="1"/>
</dbReference>
<dbReference type="PRINTS" id="PR00868">
    <property type="entry name" value="DNAPOLI"/>
</dbReference>
<dbReference type="SUPFAM" id="SSF88723">
    <property type="entry name" value="PIN domain-like"/>
    <property type="match status" value="1"/>
</dbReference>
<evidence type="ECO:0000259" key="9">
    <source>
        <dbReference type="PROSITE" id="PS50800"/>
    </source>
</evidence>
<accession>A0A813E223</accession>
<evidence type="ECO:0000256" key="8">
    <source>
        <dbReference type="SAM" id="MobiDB-lite"/>
    </source>
</evidence>
<feature type="domain" description="SAP" evidence="9">
    <location>
        <begin position="845"/>
        <end position="879"/>
    </location>
</feature>
<dbReference type="GO" id="GO:0003887">
    <property type="term" value="F:DNA-directed DNA polymerase activity"/>
    <property type="evidence" value="ECO:0007669"/>
    <property type="project" value="UniProtKB-KW"/>
</dbReference>
<evidence type="ECO:0000256" key="4">
    <source>
        <dbReference type="ARBA" id="ARBA00022763"/>
    </source>
</evidence>
<evidence type="ECO:0000256" key="1">
    <source>
        <dbReference type="ARBA" id="ARBA00022679"/>
    </source>
</evidence>
<dbReference type="InterPro" id="IPR001098">
    <property type="entry name" value="DNA-dir_DNA_pol_A_palm_dom"/>
</dbReference>
<keyword evidence="11" id="KW-1185">Reference proteome</keyword>
<dbReference type="GO" id="GO:0006261">
    <property type="term" value="P:DNA-templated DNA replication"/>
    <property type="evidence" value="ECO:0007669"/>
    <property type="project" value="InterPro"/>
</dbReference>
<evidence type="ECO:0000256" key="7">
    <source>
        <dbReference type="ARBA" id="ARBA00023204"/>
    </source>
</evidence>
<dbReference type="InterPro" id="IPR012337">
    <property type="entry name" value="RNaseH-like_sf"/>
</dbReference>
<dbReference type="InterPro" id="IPR002421">
    <property type="entry name" value="5-3_exonuclease"/>
</dbReference>
<sequence>MADIRWRPALIGNAPHCPSCGRWGEAFPRALSLEALTRRQSRSPVAARARDAGETRSNGLGIGSSILMLGSASWLLHRCREARPRTALRQQGLRSQSDGTFIEAKPNVLALVDGHACLYKNFYGLNTMVNRAGEPVGAVHLFMMQLLSLRRYLKPSHLAVMMDEAGGSPSRRDVLPGYKTGRTCPDDLRVQIPKAREACDALGVPWRMKAGYEADDLIATYTREALADSKVSIVSKDKDLMQLVNTEVRLVDISESACVTTDPAQVLLKFGVRPDQVGDLLAISGDAADAIPGIPGVGLKKGALLLQQHQNLRGILKAAQDGVLVMPGVGSKLIANILQYGDRALRMRQEVVELQHVPDLDAGAFRDDFRLARRDDEWYRRVESFCEKENLLYLKQRLRKTAGEPEDFQAPIADFATSSLIQPSFSRWVKKANKSAVEPVVKSSPPAPPFTSSRPGDDTGPVFVVTNAAEAEKVMKVLRKHRDTTVFAVTTEAEDDADALIPPRPVCLSIYGGQGVTFGNGCRRVWVDLLGSAGDWAQLDALLGVFREFFNDGKFRKVYHCFGDTRRRLAACDTSDSSLRESLEAAHDGFAGDTMHMARLWDPALAKFGNDSKQDSYSLDWLAANFLGEDWLRKRPGSEKGKEAAATTLQLDARFRSEWIEHSSAGASAVYFLHADLSARLKLQSWKLEGPEAAASARDLIRRGGTMLDFYTLYWRPFGKLLSDMELRGMPVDRVRLDALIHEATEVQTSLSAKFRRWSKDRVAAVCADGERVVAEANLDALNLQSAQQLRQLFFGPLDGPPKEAVGVFGTSDSEISRDEDDLHQASSSSSSAAPARYDGDEQALHAMKALELKELCRLQGMLITGKKSELLSRLLDPEVMAKALKRKAKPKPPKVLIPGLGITPMMEFLTRQKREPQLTIEVLQGLLSQRAEELGADGIEAVKDLVQLKEIEAQLSGFLSPLRGLCRGSRVHALLNLNTETGRLSTRQPNLQGEPLRGRFPVRAAFAAAPGRQLLVADYAQLELRIVAHLADCQSMVDVISAGGDIHSRTAYKMFPEVQKAVDAGEVLLDQSAGVGSQLPLVQDHFPELRKRAKTLNFALLYGKTAFTLGKEWGISKDEAQEFIDKWFQAFPEVRSWKGWAEESAVDNGARTLLGRSRPLRELVSQDRKSQGHAQRAAGNSPVQGSAADVVVLAMLRISESQLLKQLGFHQVMQVHDELILEGSEEHADEALAELIKVMEDPLPFQLKVPLRVSARRAQSWHEAKS</sequence>
<dbReference type="InterPro" id="IPR036361">
    <property type="entry name" value="SAP_dom_sf"/>
</dbReference>
<evidence type="ECO:0000313" key="10">
    <source>
        <dbReference type="EMBL" id="CAE8593890.1"/>
    </source>
</evidence>
<dbReference type="InterPro" id="IPR008918">
    <property type="entry name" value="HhH2"/>
</dbReference>
<keyword evidence="7" id="KW-0234">DNA repair</keyword>
<dbReference type="SUPFAM" id="SSF56672">
    <property type="entry name" value="DNA/RNA polymerases"/>
    <property type="match status" value="1"/>
</dbReference>
<keyword evidence="1" id="KW-0808">Transferase</keyword>
<dbReference type="InterPro" id="IPR003034">
    <property type="entry name" value="SAP_dom"/>
</dbReference>
<evidence type="ECO:0000256" key="2">
    <source>
        <dbReference type="ARBA" id="ARBA00022695"/>
    </source>
</evidence>
<dbReference type="GO" id="GO:0005737">
    <property type="term" value="C:cytoplasm"/>
    <property type="evidence" value="ECO:0007669"/>
    <property type="project" value="UniProtKB-ARBA"/>
</dbReference>
<dbReference type="PANTHER" id="PTHR10133">
    <property type="entry name" value="DNA POLYMERASE I"/>
    <property type="match status" value="1"/>
</dbReference>
<keyword evidence="2" id="KW-0548">Nucleotidyltransferase</keyword>
<dbReference type="SMART" id="SM00482">
    <property type="entry name" value="POLAc"/>
    <property type="match status" value="1"/>
</dbReference>
<dbReference type="PROSITE" id="PS50800">
    <property type="entry name" value="SAP"/>
    <property type="match status" value="1"/>
</dbReference>